<organism evidence="1 2">
    <name type="scientific">Sphaerotilus hippei</name>
    <dbReference type="NCBI Taxonomy" id="744406"/>
    <lineage>
        <taxon>Bacteria</taxon>
        <taxon>Pseudomonadati</taxon>
        <taxon>Pseudomonadota</taxon>
        <taxon>Betaproteobacteria</taxon>
        <taxon>Burkholderiales</taxon>
        <taxon>Sphaerotilaceae</taxon>
        <taxon>Sphaerotilus</taxon>
    </lineage>
</organism>
<dbReference type="AlphaFoldDB" id="A0A318HGY8"/>
<keyword evidence="2" id="KW-1185">Reference proteome</keyword>
<reference evidence="1 2" key="1">
    <citation type="submission" date="2018-05" db="EMBL/GenBank/DDBJ databases">
        <title>Genomic Encyclopedia of Type Strains, Phase IV (KMG-IV): sequencing the most valuable type-strain genomes for metagenomic binning, comparative biology and taxonomic classification.</title>
        <authorList>
            <person name="Goeker M."/>
        </authorList>
    </citation>
    <scope>NUCLEOTIDE SEQUENCE [LARGE SCALE GENOMIC DNA]</scope>
    <source>
        <strain evidence="1 2">DSM 566</strain>
    </source>
</reference>
<protein>
    <submittedName>
        <fullName evidence="1">Heterotetrameric sarcosine oxidase delta subunit</fullName>
    </submittedName>
</protein>
<dbReference type="Gene3D" id="3.30.2270.10">
    <property type="entry name" value="Folate-binding superfamily"/>
    <property type="match status" value="1"/>
</dbReference>
<dbReference type="EMBL" id="QJJS01000001">
    <property type="protein sequence ID" value="PXW99323.1"/>
    <property type="molecule type" value="Genomic_DNA"/>
</dbReference>
<dbReference type="Proteomes" id="UP000247811">
    <property type="component" value="Unassembled WGS sequence"/>
</dbReference>
<accession>A0A318HGY8</accession>
<dbReference type="InterPro" id="IPR038561">
    <property type="entry name" value="SoxD_sf"/>
</dbReference>
<dbReference type="OrthoDB" id="7159274at2"/>
<gene>
    <name evidence="1" type="ORF">C7444_101153</name>
</gene>
<dbReference type="InterPro" id="IPR006279">
    <property type="entry name" value="SoxD"/>
</dbReference>
<dbReference type="RefSeq" id="WP_110398905.1">
    <property type="nucleotide sequence ID" value="NZ_QJJS01000001.1"/>
</dbReference>
<name>A0A318HGY8_9BURK</name>
<evidence type="ECO:0000313" key="2">
    <source>
        <dbReference type="Proteomes" id="UP000247811"/>
    </source>
</evidence>
<dbReference type="Pfam" id="PF04267">
    <property type="entry name" value="SoxD"/>
    <property type="match status" value="1"/>
</dbReference>
<dbReference type="GO" id="GO:0008115">
    <property type="term" value="F:sarcosine oxidase activity"/>
    <property type="evidence" value="ECO:0007669"/>
    <property type="project" value="InterPro"/>
</dbReference>
<evidence type="ECO:0000313" key="1">
    <source>
        <dbReference type="EMBL" id="PXW99323.1"/>
    </source>
</evidence>
<comment type="caution">
    <text evidence="1">The sequence shown here is derived from an EMBL/GenBank/DDBJ whole genome shotgun (WGS) entry which is preliminary data.</text>
</comment>
<dbReference type="GO" id="GO:0046653">
    <property type="term" value="P:tetrahydrofolate metabolic process"/>
    <property type="evidence" value="ECO:0007669"/>
    <property type="project" value="InterPro"/>
</dbReference>
<sequence>MLHLHCPHCGETRDEEEFSCAGEAYIARPAQPEAVDDETWGDYLFARTNTKGWFWEQWQHSAGCRKVFAVKRHTATYEIAGTWTLAEGKPLFLADRAAEVQP</sequence>
<proteinExistence type="predicted"/>